<evidence type="ECO:0000313" key="1">
    <source>
        <dbReference type="EMBL" id="CAH1430392.1"/>
    </source>
</evidence>
<sequence length="92" mass="10605">MLVTWNVLFWIHHLNETEGAGKTHSGALLTSPFNVDDLKDQLDNIESNTNTFTTISILEARLKMVEDVEKNRVDSLDKTKWEQDLKKFKGDE</sequence>
<accession>A0AAU9MV08</accession>
<dbReference type="AlphaFoldDB" id="A0AAU9MV08"/>
<gene>
    <name evidence="1" type="ORF">LVIROSA_LOCUS17168</name>
</gene>
<keyword evidence="2" id="KW-1185">Reference proteome</keyword>
<proteinExistence type="predicted"/>
<protein>
    <submittedName>
        <fullName evidence="1">Uncharacterized protein</fullName>
    </submittedName>
</protein>
<dbReference type="EMBL" id="CAKMRJ010003334">
    <property type="protein sequence ID" value="CAH1430392.1"/>
    <property type="molecule type" value="Genomic_DNA"/>
</dbReference>
<evidence type="ECO:0000313" key="2">
    <source>
        <dbReference type="Proteomes" id="UP001157418"/>
    </source>
</evidence>
<dbReference type="Proteomes" id="UP001157418">
    <property type="component" value="Unassembled WGS sequence"/>
</dbReference>
<organism evidence="1 2">
    <name type="scientific">Lactuca virosa</name>
    <dbReference type="NCBI Taxonomy" id="75947"/>
    <lineage>
        <taxon>Eukaryota</taxon>
        <taxon>Viridiplantae</taxon>
        <taxon>Streptophyta</taxon>
        <taxon>Embryophyta</taxon>
        <taxon>Tracheophyta</taxon>
        <taxon>Spermatophyta</taxon>
        <taxon>Magnoliopsida</taxon>
        <taxon>eudicotyledons</taxon>
        <taxon>Gunneridae</taxon>
        <taxon>Pentapetalae</taxon>
        <taxon>asterids</taxon>
        <taxon>campanulids</taxon>
        <taxon>Asterales</taxon>
        <taxon>Asteraceae</taxon>
        <taxon>Cichorioideae</taxon>
        <taxon>Cichorieae</taxon>
        <taxon>Lactucinae</taxon>
        <taxon>Lactuca</taxon>
    </lineage>
</organism>
<comment type="caution">
    <text evidence="1">The sequence shown here is derived from an EMBL/GenBank/DDBJ whole genome shotgun (WGS) entry which is preliminary data.</text>
</comment>
<reference evidence="1 2" key="1">
    <citation type="submission" date="2022-01" db="EMBL/GenBank/DDBJ databases">
        <authorList>
            <person name="Xiong W."/>
            <person name="Schranz E."/>
        </authorList>
    </citation>
    <scope>NUCLEOTIDE SEQUENCE [LARGE SCALE GENOMIC DNA]</scope>
</reference>
<name>A0AAU9MV08_9ASTR</name>